<evidence type="ECO:0000259" key="9">
    <source>
        <dbReference type="Pfam" id="PF07195"/>
    </source>
</evidence>
<keyword evidence="10" id="KW-0969">Cilium</keyword>
<evidence type="ECO:0000256" key="6">
    <source>
        <dbReference type="ARBA" id="ARBA00033074"/>
    </source>
</evidence>
<evidence type="ECO:0000313" key="10">
    <source>
        <dbReference type="EMBL" id="VAW84382.1"/>
    </source>
</evidence>
<feature type="domain" description="Flagellar hook-associated protein 2 C-terminal" evidence="9">
    <location>
        <begin position="580"/>
        <end position="647"/>
    </location>
</feature>
<name>A0A3B0ZA07_9ZZZZ</name>
<dbReference type="EMBL" id="UOFO01000043">
    <property type="protein sequence ID" value="VAW84382.1"/>
    <property type="molecule type" value="Genomic_DNA"/>
</dbReference>
<keyword evidence="5" id="KW-0975">Bacterial flagellum</keyword>
<evidence type="ECO:0000259" key="8">
    <source>
        <dbReference type="Pfam" id="PF02465"/>
    </source>
</evidence>
<evidence type="ECO:0000256" key="4">
    <source>
        <dbReference type="ARBA" id="ARBA00023054"/>
    </source>
</evidence>
<dbReference type="GO" id="GO:0071973">
    <property type="term" value="P:bacterial-type flagellum-dependent cell motility"/>
    <property type="evidence" value="ECO:0007669"/>
    <property type="project" value="TreeGrafter"/>
</dbReference>
<dbReference type="GO" id="GO:0009424">
    <property type="term" value="C:bacterial-type flagellum hook"/>
    <property type="evidence" value="ECO:0007669"/>
    <property type="project" value="InterPro"/>
</dbReference>
<dbReference type="AlphaFoldDB" id="A0A3B0ZA07"/>
<dbReference type="Pfam" id="PF02465">
    <property type="entry name" value="FliD_N"/>
    <property type="match status" value="1"/>
</dbReference>
<accession>A0A3B0ZA07</accession>
<comment type="subcellular location">
    <subcellularLocation>
        <location evidence="1">Bacterial flagellum</location>
    </subcellularLocation>
</comment>
<dbReference type="PANTHER" id="PTHR30288">
    <property type="entry name" value="FLAGELLAR CAP/ASSEMBLY PROTEIN FLID"/>
    <property type="match status" value="1"/>
</dbReference>
<dbReference type="GO" id="GO:0009421">
    <property type="term" value="C:bacterial-type flagellum filament cap"/>
    <property type="evidence" value="ECO:0007669"/>
    <property type="project" value="InterPro"/>
</dbReference>
<comment type="similarity">
    <text evidence="2">Belongs to the FliD family.</text>
</comment>
<dbReference type="Pfam" id="PF07195">
    <property type="entry name" value="FliD_C"/>
    <property type="match status" value="2"/>
</dbReference>
<evidence type="ECO:0000256" key="2">
    <source>
        <dbReference type="ARBA" id="ARBA00009764"/>
    </source>
</evidence>
<sequence length="666" mass="69157">MADISSLGIGSGIDVNSLVTDILEAERKPTQTRLDLKEAEFQAQLSSYGTLKGALSAFQTTTSSLRFPSSLLQVNASSTDDDAFSMTTVSNAKESAFTFEVSTLAKANSVSSATFANISDTIGTGTLTFNFGTTSYNAGVYDTFTKDAERAGSDVVITDGSLEGIRDAVNTAKIGVTASIINVGSDGFKLLFTSDKLGVNNSMEITVADDLTDNVDMSGLSQLAYNIADTENPAVNMAETTQGQDATVKFNGLTVTRESNTINDLVAGVIFTLKLPSASGAADVSLTRDSSEMGNLVDTFITGYNDLVDTLNTLTTFVPEGDSGALLGDAATRGVVNQLRAALNEAIPNIGGDYRNLSSVGITTDRDGKLVKDETKFDAAVKAAPNAVARLFSVGGEASGTNLTYVASTSRTQSGIFGIDISQPATRAVYTATANSTLVVDATNKDFTVKINGTTSSTISLTEATYADGDALAAEVQALINADSGLKNAGASVAVIYNVDRLEITSNKYGKESTLEIVAGSADLGFAEGTTEDGKDLAGTINGVSAVGDGRFLTGTGNADGLLLEYTGSAGGAVGGVTFSRGYADKLFNLMSEFLKSTSSISGKTDGIQSSIKDIGEQRVALEARILTIEARMRKQFGAMDALVATLRSTGDFLTQQLENLPKIGG</sequence>
<keyword evidence="4" id="KW-0175">Coiled coil</keyword>
<dbReference type="InterPro" id="IPR040026">
    <property type="entry name" value="FliD"/>
</dbReference>
<evidence type="ECO:0000256" key="7">
    <source>
        <dbReference type="ARBA" id="ARBA00033192"/>
    </source>
</evidence>
<gene>
    <name evidence="10" type="ORF">MNBD_GAMMA16-495</name>
</gene>
<protein>
    <recommendedName>
        <fullName evidence="7">Filament cap protein</fullName>
    </recommendedName>
    <alternativeName>
        <fullName evidence="6">Flagellar cap protein</fullName>
    </alternativeName>
</protein>
<keyword evidence="10" id="KW-0966">Cell projection</keyword>
<evidence type="ECO:0000256" key="3">
    <source>
        <dbReference type="ARBA" id="ARBA00011255"/>
    </source>
</evidence>
<dbReference type="InterPro" id="IPR010809">
    <property type="entry name" value="FliD_C"/>
</dbReference>
<dbReference type="PANTHER" id="PTHR30288:SF0">
    <property type="entry name" value="FLAGELLAR HOOK-ASSOCIATED PROTEIN 2"/>
    <property type="match status" value="1"/>
</dbReference>
<organism evidence="10">
    <name type="scientific">hydrothermal vent metagenome</name>
    <dbReference type="NCBI Taxonomy" id="652676"/>
    <lineage>
        <taxon>unclassified sequences</taxon>
        <taxon>metagenomes</taxon>
        <taxon>ecological metagenomes</taxon>
    </lineage>
</organism>
<feature type="domain" description="Flagellar hook-associated protein 2 C-terminal" evidence="9">
    <location>
        <begin position="243"/>
        <end position="406"/>
    </location>
</feature>
<proteinExistence type="inferred from homology"/>
<comment type="subunit">
    <text evidence="3">Homopentamer.</text>
</comment>
<keyword evidence="10" id="KW-0282">Flagellum</keyword>
<evidence type="ECO:0000256" key="5">
    <source>
        <dbReference type="ARBA" id="ARBA00023143"/>
    </source>
</evidence>
<evidence type="ECO:0000256" key="1">
    <source>
        <dbReference type="ARBA" id="ARBA00004365"/>
    </source>
</evidence>
<reference evidence="10" key="1">
    <citation type="submission" date="2018-06" db="EMBL/GenBank/DDBJ databases">
        <authorList>
            <person name="Zhirakovskaya E."/>
        </authorList>
    </citation>
    <scope>NUCLEOTIDE SEQUENCE</scope>
</reference>
<dbReference type="InterPro" id="IPR003481">
    <property type="entry name" value="FliD_N"/>
</dbReference>
<feature type="domain" description="Flagellar hook-associated protein 2 N-terminal" evidence="8">
    <location>
        <begin position="11"/>
        <end position="107"/>
    </location>
</feature>
<dbReference type="GO" id="GO:0007155">
    <property type="term" value="P:cell adhesion"/>
    <property type="evidence" value="ECO:0007669"/>
    <property type="project" value="InterPro"/>
</dbReference>